<dbReference type="PANTHER" id="PTHR30290">
    <property type="entry name" value="PERIPLASMIC BINDING COMPONENT OF ABC TRANSPORTER"/>
    <property type="match status" value="1"/>
</dbReference>
<evidence type="ECO:0000256" key="3">
    <source>
        <dbReference type="ARBA" id="ARBA00022448"/>
    </source>
</evidence>
<keyword evidence="9" id="KW-0547">Nucleotide-binding</keyword>
<evidence type="ECO:0000313" key="10">
    <source>
        <dbReference type="Proteomes" id="UP000193350"/>
    </source>
</evidence>
<dbReference type="Gene3D" id="3.40.190.10">
    <property type="entry name" value="Periplasmic binding protein-like II"/>
    <property type="match status" value="1"/>
</dbReference>
<dbReference type="GO" id="GO:1904680">
    <property type="term" value="F:peptide transmembrane transporter activity"/>
    <property type="evidence" value="ECO:0007669"/>
    <property type="project" value="TreeGrafter"/>
</dbReference>
<dbReference type="Pfam" id="PF00496">
    <property type="entry name" value="SBP_bac_5"/>
    <property type="match status" value="1"/>
</dbReference>
<keyword evidence="9" id="KW-0067">ATP-binding</keyword>
<dbReference type="PIRSF" id="PIRSF002741">
    <property type="entry name" value="MppA"/>
    <property type="match status" value="1"/>
</dbReference>
<dbReference type="Gene3D" id="3.90.76.10">
    <property type="entry name" value="Dipeptide-binding Protein, Domain 1"/>
    <property type="match status" value="1"/>
</dbReference>
<comment type="subcellular location">
    <subcellularLocation>
        <location evidence="1">Cell membrane</location>
        <topology evidence="1">Lipid-anchor</topology>
    </subcellularLocation>
</comment>
<dbReference type="GO" id="GO:0042597">
    <property type="term" value="C:periplasmic space"/>
    <property type="evidence" value="ECO:0007669"/>
    <property type="project" value="UniProtKB-ARBA"/>
</dbReference>
<evidence type="ECO:0000256" key="5">
    <source>
        <dbReference type="ARBA" id="ARBA00022856"/>
    </source>
</evidence>
<dbReference type="PANTHER" id="PTHR30290:SF10">
    <property type="entry name" value="PERIPLASMIC OLIGOPEPTIDE-BINDING PROTEIN-RELATED"/>
    <property type="match status" value="1"/>
</dbReference>
<feature type="signal peptide" evidence="7">
    <location>
        <begin position="1"/>
        <end position="21"/>
    </location>
</feature>
<dbReference type="GO" id="GO:0043190">
    <property type="term" value="C:ATP-binding cassette (ABC) transporter complex"/>
    <property type="evidence" value="ECO:0007669"/>
    <property type="project" value="InterPro"/>
</dbReference>
<dbReference type="GO" id="GO:0015031">
    <property type="term" value="P:protein transport"/>
    <property type="evidence" value="ECO:0007669"/>
    <property type="project" value="UniProtKB-KW"/>
</dbReference>
<feature type="chain" id="PRO_5039237715" evidence="7">
    <location>
        <begin position="22"/>
        <end position="660"/>
    </location>
</feature>
<protein>
    <submittedName>
        <fullName evidence="9">Peptide ABC transporter ATP-binding protein</fullName>
    </submittedName>
</protein>
<evidence type="ECO:0000259" key="8">
    <source>
        <dbReference type="Pfam" id="PF00496"/>
    </source>
</evidence>
<keyword evidence="5" id="KW-0571">Peptide transport</keyword>
<dbReference type="Proteomes" id="UP000193350">
    <property type="component" value="Unassembled WGS sequence"/>
</dbReference>
<dbReference type="CDD" id="cd08504">
    <property type="entry name" value="PBP2_OppA"/>
    <property type="match status" value="1"/>
</dbReference>
<dbReference type="AlphaFoldDB" id="A0A1X1HH26"/>
<organism evidence="9 10">
    <name type="scientific">Streptococcus oralis subsp. oralis</name>
    <dbReference type="NCBI Taxonomy" id="1891914"/>
    <lineage>
        <taxon>Bacteria</taxon>
        <taxon>Bacillati</taxon>
        <taxon>Bacillota</taxon>
        <taxon>Bacilli</taxon>
        <taxon>Lactobacillales</taxon>
        <taxon>Streptococcaceae</taxon>
        <taxon>Streptococcus</taxon>
    </lineage>
</organism>
<dbReference type="GO" id="GO:0005524">
    <property type="term" value="F:ATP binding"/>
    <property type="evidence" value="ECO:0007669"/>
    <property type="project" value="UniProtKB-KW"/>
</dbReference>
<dbReference type="RefSeq" id="WP_049477778.1">
    <property type="nucleotide sequence ID" value="NZ_NCUN01000011.1"/>
</dbReference>
<evidence type="ECO:0000256" key="2">
    <source>
        <dbReference type="ARBA" id="ARBA00005695"/>
    </source>
</evidence>
<dbReference type="EMBL" id="NCUN01000011">
    <property type="protein sequence ID" value="ORO60064.1"/>
    <property type="molecule type" value="Genomic_DNA"/>
</dbReference>
<comment type="caution">
    <text evidence="9">The sequence shown here is derived from an EMBL/GenBank/DDBJ whole genome shotgun (WGS) entry which is preliminary data.</text>
</comment>
<dbReference type="SUPFAM" id="SSF53850">
    <property type="entry name" value="Periplasmic binding protein-like II"/>
    <property type="match status" value="1"/>
</dbReference>
<keyword evidence="4 7" id="KW-0732">Signal</keyword>
<dbReference type="InterPro" id="IPR023765">
    <property type="entry name" value="SBP_5_CS"/>
</dbReference>
<evidence type="ECO:0000256" key="7">
    <source>
        <dbReference type="SAM" id="SignalP"/>
    </source>
</evidence>
<keyword evidence="6" id="KW-0653">Protein transport</keyword>
<dbReference type="Gene3D" id="3.10.105.10">
    <property type="entry name" value="Dipeptide-binding Protein, Domain 3"/>
    <property type="match status" value="1"/>
</dbReference>
<keyword evidence="3" id="KW-0813">Transport</keyword>
<dbReference type="PROSITE" id="PS01040">
    <property type="entry name" value="SBP_BACTERIAL_5"/>
    <property type="match status" value="1"/>
</dbReference>
<dbReference type="InterPro" id="IPR039424">
    <property type="entry name" value="SBP_5"/>
</dbReference>
<dbReference type="PROSITE" id="PS51257">
    <property type="entry name" value="PROKAR_LIPOPROTEIN"/>
    <property type="match status" value="1"/>
</dbReference>
<dbReference type="InterPro" id="IPR000914">
    <property type="entry name" value="SBP_5_dom"/>
</dbReference>
<accession>A0A1X1HH26</accession>
<feature type="domain" description="Solute-binding protein family 5" evidence="8">
    <location>
        <begin position="77"/>
        <end position="518"/>
    </location>
</feature>
<comment type="similarity">
    <text evidence="2">Belongs to the bacterial solute-binding protein 5 family.</text>
</comment>
<evidence type="ECO:0000313" key="9">
    <source>
        <dbReference type="EMBL" id="ORO60064.1"/>
    </source>
</evidence>
<dbReference type="InterPro" id="IPR030678">
    <property type="entry name" value="Peptide/Ni-bd"/>
</dbReference>
<evidence type="ECO:0000256" key="6">
    <source>
        <dbReference type="ARBA" id="ARBA00022927"/>
    </source>
</evidence>
<evidence type="ECO:0000256" key="1">
    <source>
        <dbReference type="ARBA" id="ARBA00004193"/>
    </source>
</evidence>
<evidence type="ECO:0000256" key="4">
    <source>
        <dbReference type="ARBA" id="ARBA00022729"/>
    </source>
</evidence>
<sequence length="660" mass="73336">MKSSKLLALAGVTLLAAATLAACSGSSSNAKGEKTFSYIYETDPDNLNYLTTGKAATANITSNVIDGLLENDRYGNFVPSMAEDWSVSKDGLTYTYTLRKDAKWYTSEGEEYAEVKAQDFVTGLKYAADKKSDGLYLVQESIKGLDAYVKGEITDFSQVGIKALDDYTVQYTLNKPESFWNSKTTMGVLAPVNEEFLNSKGDDFAKGTDPSSILYNGPFLLKSIVAKSSVEFEKNPNYWDKDNVHLDKVKLSFWDGQDTNKPTEAFKDGSFTMARLFPTSASYSETEKTFKDNIVYTQQDSTTYLVGTNIDRQSYKYTSKTTDEEKASTKKALLNKDFRQAIAFGFDRTAYASQVNGASGATKLLRNLFVPPTFVQADGKNFGELVKEKLVTYGDEWSNVNLDDAQDGLYNPDKAKAEFAKAKAALQAEGVKFPIHLDMPVDQTNTTKVQRVQSFKQSVEENLGSDNVVIDIQQLQKDDVQNITYFAETAAGEDWDISDNVGWSPDYIDPSTYLDIIKPSVGENTKTYLGFDSGTNNAAAKQVGLEDYEKMVVEAGEETTDVSKRYEKYAAAQAWLTDSALLIPTTSQTGRPMLSKMVPFTLPFAYSGNKGMSEALLYKYLEVQDKAVTTDEYQKAQEKWLKEKEESNKKAQEELANHVK</sequence>
<name>A0A1X1HH26_STROR</name>
<gene>
    <name evidence="9" type="ORF">B7718_05210</name>
</gene>
<reference evidence="9 10" key="1">
    <citation type="journal article" date="2016" name="Eur. J. Clin. Microbiol. Infect. Dis.">
        <title>Whole genome sequencing as a tool for phylogenetic analysis of clinical strains of Mitis group streptococci.</title>
        <authorList>
            <person name="Rasmussen L.H."/>
            <person name="Dargis R."/>
            <person name="Hojholt K."/>
            <person name="Christensen J.J."/>
            <person name="Skovgaard O."/>
            <person name="Justesen U.S."/>
            <person name="Rosenvinge F.S."/>
            <person name="Moser C."/>
            <person name="Lukjancenko O."/>
            <person name="Rasmussen S."/>
            <person name="Nielsen X.C."/>
        </authorList>
    </citation>
    <scope>NUCLEOTIDE SEQUENCE [LARGE SCALE GENOMIC DNA]</scope>
    <source>
        <strain evidence="9 10">RH_1735_08</strain>
    </source>
</reference>
<dbReference type="GO" id="GO:0015833">
    <property type="term" value="P:peptide transport"/>
    <property type="evidence" value="ECO:0007669"/>
    <property type="project" value="UniProtKB-KW"/>
</dbReference>
<proteinExistence type="inferred from homology"/>